<proteinExistence type="predicted"/>
<gene>
    <name evidence="2" type="ORF">EMWEY_00058190</name>
</gene>
<feature type="region of interest" description="Disordered" evidence="1">
    <location>
        <begin position="1"/>
        <end position="63"/>
    </location>
</feature>
<feature type="compositionally biased region" description="Basic and acidic residues" evidence="1">
    <location>
        <begin position="21"/>
        <end position="34"/>
    </location>
</feature>
<dbReference type="OMA" id="LYCATEV"/>
<accession>U6M6G1</accession>
<evidence type="ECO:0000313" key="2">
    <source>
        <dbReference type="EMBL" id="CDJ59596.1"/>
    </source>
</evidence>
<evidence type="ECO:0000256" key="1">
    <source>
        <dbReference type="SAM" id="MobiDB-lite"/>
    </source>
</evidence>
<dbReference type="RefSeq" id="XP_013336243.1">
    <property type="nucleotide sequence ID" value="XM_013480789.1"/>
</dbReference>
<feature type="region of interest" description="Disordered" evidence="1">
    <location>
        <begin position="99"/>
        <end position="133"/>
    </location>
</feature>
<dbReference type="GeneID" id="25339805"/>
<reference evidence="2" key="1">
    <citation type="submission" date="2013-10" db="EMBL/GenBank/DDBJ databases">
        <title>Genomic analysis of the causative agents of coccidiosis in chickens.</title>
        <authorList>
            <person name="Reid A.J."/>
            <person name="Blake D."/>
            <person name="Billington K."/>
            <person name="Browne H."/>
            <person name="Dunn M."/>
            <person name="Hung S."/>
            <person name="Kawahara F."/>
            <person name="Miranda-Saavedra D."/>
            <person name="Mourier T."/>
            <person name="Nagra H."/>
            <person name="Otto T.D."/>
            <person name="Rawlings N."/>
            <person name="Sanchez A."/>
            <person name="Sanders M."/>
            <person name="Subramaniam C."/>
            <person name="Tay Y."/>
            <person name="Dear P."/>
            <person name="Doerig C."/>
            <person name="Gruber A."/>
            <person name="Parkinson J."/>
            <person name="Shirley M."/>
            <person name="Wan K.L."/>
            <person name="Berriman M."/>
            <person name="Tomley F."/>
            <person name="Pain A."/>
        </authorList>
    </citation>
    <scope>NUCLEOTIDE SEQUENCE [LARGE SCALE GENOMIC DNA]</scope>
    <source>
        <strain evidence="2">Weybridge</strain>
    </source>
</reference>
<dbReference type="OrthoDB" id="347188at2759"/>
<sequence length="513" mass="56200">MGATAAPVEGLYRAARPHLGPAEEKRGEKRRESGNDGAGRGAKVQKLEAPIHHSLLGPSVPQLDPDLDSLIDSTLSEGVPVLGEDSWLLDDDIAYMTPSRLESEDATPGEEYVGQKRQDAQASQKTPGLYTDDWLSSGEAEVVEEALGLIDSSMTPSILLGSNGDSLEGTESREKASAGPSKGQMYGGASSSSQKSKRDSLVDAAQKPAETPPGIPSTSTDPEHARAAGVLEPSGLRRLLSPSFTGSVQPLTGEGSEASLQVISPQAQVATDILVSSRGWLEAMLRGVSEQLLRTHPFYRLPEVEPSPGGRRFSFLNAGAFRYKRQKIVWVLSECRYVLTKERLTSKELEVLLEKTEHLYGYATDPMPVYSNTKPAVEILGRVFMVLDTLYCATEVLGNYARRADLWPAVVRHIQNAGYHGNSKRPVLGKTYSSSSVVSALRVAFDYYRRGLRPPPRLVVSLKLAMLIQPNTDEFQDRKWDGWRADAWHWFTSIKPNANTSLLLTKQPPHRRL</sequence>
<reference evidence="2" key="2">
    <citation type="submission" date="2013-10" db="EMBL/GenBank/DDBJ databases">
        <authorList>
            <person name="Aslett M."/>
        </authorList>
    </citation>
    <scope>NUCLEOTIDE SEQUENCE [LARGE SCALE GENOMIC DNA]</scope>
    <source>
        <strain evidence="2">Weybridge</strain>
    </source>
</reference>
<dbReference type="Proteomes" id="UP000030763">
    <property type="component" value="Unassembled WGS sequence"/>
</dbReference>
<organism evidence="2 3">
    <name type="scientific">Eimeria maxima</name>
    <name type="common">Coccidian parasite</name>
    <dbReference type="NCBI Taxonomy" id="5804"/>
    <lineage>
        <taxon>Eukaryota</taxon>
        <taxon>Sar</taxon>
        <taxon>Alveolata</taxon>
        <taxon>Apicomplexa</taxon>
        <taxon>Conoidasida</taxon>
        <taxon>Coccidia</taxon>
        <taxon>Eucoccidiorida</taxon>
        <taxon>Eimeriorina</taxon>
        <taxon>Eimeriidae</taxon>
        <taxon>Eimeria</taxon>
    </lineage>
</organism>
<keyword evidence="3" id="KW-1185">Reference proteome</keyword>
<feature type="region of interest" description="Disordered" evidence="1">
    <location>
        <begin position="160"/>
        <end position="226"/>
    </location>
</feature>
<dbReference type="AlphaFoldDB" id="U6M6G1"/>
<dbReference type="VEuPathDB" id="ToxoDB:EMWEY_00058190"/>
<name>U6M6G1_EIMMA</name>
<evidence type="ECO:0000313" key="3">
    <source>
        <dbReference type="Proteomes" id="UP000030763"/>
    </source>
</evidence>
<dbReference type="EMBL" id="HG720600">
    <property type="protein sequence ID" value="CDJ59596.1"/>
    <property type="molecule type" value="Genomic_DNA"/>
</dbReference>
<protein>
    <submittedName>
        <fullName evidence="2">Uncharacterized protein</fullName>
    </submittedName>
</protein>